<protein>
    <recommendedName>
        <fullName evidence="1">RNA ligase domain-containing protein</fullName>
    </recommendedName>
</protein>
<organism evidence="2 4">
    <name type="scientific">Mastigocoleus testarum BC008</name>
    <dbReference type="NCBI Taxonomy" id="371196"/>
    <lineage>
        <taxon>Bacteria</taxon>
        <taxon>Bacillati</taxon>
        <taxon>Cyanobacteriota</taxon>
        <taxon>Cyanophyceae</taxon>
        <taxon>Nostocales</taxon>
        <taxon>Hapalosiphonaceae</taxon>
        <taxon>Mastigocoleus</taxon>
    </lineage>
</organism>
<dbReference type="Proteomes" id="UP000053372">
    <property type="component" value="Unassembled WGS sequence"/>
</dbReference>
<dbReference type="Pfam" id="PF09414">
    <property type="entry name" value="RNA_ligase"/>
    <property type="match status" value="1"/>
</dbReference>
<dbReference type="EMBL" id="LMTZ01000147">
    <property type="protein sequence ID" value="KST62967.1"/>
    <property type="molecule type" value="Genomic_DNA"/>
</dbReference>
<evidence type="ECO:0000313" key="4">
    <source>
        <dbReference type="Proteomes" id="UP000053372"/>
    </source>
</evidence>
<dbReference type="EMBL" id="LMTZ01000145">
    <property type="protein sequence ID" value="KST63058.1"/>
    <property type="molecule type" value="Genomic_DNA"/>
</dbReference>
<evidence type="ECO:0000313" key="3">
    <source>
        <dbReference type="EMBL" id="KST63058.1"/>
    </source>
</evidence>
<comment type="caution">
    <text evidence="2">The sequence shown here is derived from an EMBL/GenBank/DDBJ whole genome shotgun (WGS) entry which is preliminary data.</text>
</comment>
<proteinExistence type="predicted"/>
<name>A0A0V7ZEQ1_9CYAN</name>
<evidence type="ECO:0000259" key="1">
    <source>
        <dbReference type="Pfam" id="PF09414"/>
    </source>
</evidence>
<gene>
    <name evidence="2" type="ORF">BC008_11600</name>
    <name evidence="3" type="ORF">BC008_12075</name>
</gene>
<dbReference type="OrthoDB" id="449234at2"/>
<feature type="domain" description="RNA ligase" evidence="1">
    <location>
        <begin position="22"/>
        <end position="182"/>
    </location>
</feature>
<keyword evidence="4" id="KW-1185">Reference proteome</keyword>
<reference evidence="2 4" key="1">
    <citation type="journal article" date="2015" name="Genome Announc.">
        <title>Draft Genome of the Euendolithic (true boring) Cyanobacterium Mastigocoleus testarum strain BC008.</title>
        <authorList>
            <person name="Guida B.S."/>
            <person name="Garcia-Pichel F."/>
        </authorList>
    </citation>
    <scope>NUCLEOTIDE SEQUENCE [LARGE SCALE GENOMIC DNA]</scope>
    <source>
        <strain evidence="2 4">BC008</strain>
    </source>
</reference>
<dbReference type="SUPFAM" id="SSF56091">
    <property type="entry name" value="DNA ligase/mRNA capping enzyme, catalytic domain"/>
    <property type="match status" value="1"/>
</dbReference>
<dbReference type="AlphaFoldDB" id="A0A0V7ZEQ1"/>
<accession>A0A0V7ZEQ1</accession>
<dbReference type="RefSeq" id="WP_027846797.1">
    <property type="nucleotide sequence ID" value="NZ_LMTZ01000145.1"/>
</dbReference>
<sequence>MTRIELAYPKIPDSKNCPLKKCIAFEKYDGTNLHWVWETELGWYAFGTRRNRFDLDDMGIAEFNNAHPGLEEAPDIFKKDFASQLEDIFRQNQQYRYPEITVFTEFFGSNSFAGMHRKEDPKQIILFDVQVDKNIIMPDRFVQDFSELKIPRVIYRGKLTGKFIDDVRQGKYSVNEGVVCKGGSDPDNLWMVKVKTNDYMRRLQQAFKHDWEAYWE</sequence>
<dbReference type="InterPro" id="IPR021122">
    <property type="entry name" value="RNA_ligase_dom_REL/Rnl2"/>
</dbReference>
<evidence type="ECO:0000313" key="2">
    <source>
        <dbReference type="EMBL" id="KST62967.1"/>
    </source>
</evidence>